<evidence type="ECO:0008006" key="3">
    <source>
        <dbReference type="Google" id="ProtNLM"/>
    </source>
</evidence>
<dbReference type="RefSeq" id="WP_182280944.1">
    <property type="nucleotide sequence ID" value="NZ_JABTCN010000026.1"/>
</dbReference>
<reference evidence="1 2" key="1">
    <citation type="journal article" date="2020" name="Access Microbiol">
        <title>Isolation and genome sequencing of Staphylococcus schleiferi subspecies coagulans from Antarctic seals.</title>
        <authorList>
            <person name="Foster G."/>
            <person name="Robb A."/>
            <person name="Paterson G.K."/>
        </authorList>
    </citation>
    <scope>NUCLEOTIDE SEQUENCE [LARGE SCALE GENOMIC DNA]</scope>
    <source>
        <strain evidence="1 2">M615/02/4</strain>
    </source>
</reference>
<proteinExistence type="predicted"/>
<dbReference type="AlphaFoldDB" id="A0A9X0TMA2"/>
<dbReference type="Proteomes" id="UP000524893">
    <property type="component" value="Unassembled WGS sequence"/>
</dbReference>
<comment type="caution">
    <text evidence="1">The sequence shown here is derived from an EMBL/GenBank/DDBJ whole genome shotgun (WGS) entry which is preliminary data.</text>
</comment>
<gene>
    <name evidence="1" type="ORF">HR081_08440</name>
</gene>
<protein>
    <recommendedName>
        <fullName evidence="3">Phage protein</fullName>
    </recommendedName>
</protein>
<sequence length="74" mass="8441">MKKQFLTIKEMQILTGVSKSKATSIARDLNKELEEDGFVAIRGKIPIQLAREKFPYNDLSDEAIKELEEQACKI</sequence>
<accession>A0A9X0TMA2</accession>
<evidence type="ECO:0000313" key="2">
    <source>
        <dbReference type="Proteomes" id="UP000524893"/>
    </source>
</evidence>
<organism evidence="1 2">
    <name type="scientific">Staphylococcus coagulans</name>
    <dbReference type="NCBI Taxonomy" id="74706"/>
    <lineage>
        <taxon>Bacteria</taxon>
        <taxon>Bacillati</taxon>
        <taxon>Bacillota</taxon>
        <taxon>Bacilli</taxon>
        <taxon>Bacillales</taxon>
        <taxon>Staphylococcaceae</taxon>
        <taxon>Staphylococcus</taxon>
    </lineage>
</organism>
<name>A0A9X0TMA2_9STAP</name>
<dbReference type="EMBL" id="JABTCN010000026">
    <property type="protein sequence ID" value="MBA8776903.1"/>
    <property type="molecule type" value="Genomic_DNA"/>
</dbReference>
<evidence type="ECO:0000313" key="1">
    <source>
        <dbReference type="EMBL" id="MBA8776903.1"/>
    </source>
</evidence>